<dbReference type="SUPFAM" id="SSF54211">
    <property type="entry name" value="Ribosomal protein S5 domain 2-like"/>
    <property type="match status" value="1"/>
</dbReference>
<dbReference type="InterPro" id="IPR013507">
    <property type="entry name" value="DNA_mismatch_S5_2-like"/>
</dbReference>
<dbReference type="InterPro" id="IPR020568">
    <property type="entry name" value="Ribosomal_Su5_D2-typ_SF"/>
</dbReference>
<accession>A0ABV7YU94</accession>
<dbReference type="Proteomes" id="UP001595616">
    <property type="component" value="Unassembled WGS sequence"/>
</dbReference>
<dbReference type="NCBIfam" id="TIGR00585">
    <property type="entry name" value="mutl"/>
    <property type="match status" value="1"/>
</dbReference>
<evidence type="ECO:0000256" key="4">
    <source>
        <dbReference type="ARBA" id="ARBA00023204"/>
    </source>
</evidence>
<comment type="similarity">
    <text evidence="1 5">Belongs to the DNA mismatch repair MutL/HexB family.</text>
</comment>
<dbReference type="InterPro" id="IPR042120">
    <property type="entry name" value="MutL_C_dimsub"/>
</dbReference>
<dbReference type="CDD" id="cd16926">
    <property type="entry name" value="HATPase_MutL-MLH-PMS-like"/>
    <property type="match status" value="1"/>
</dbReference>
<dbReference type="SMART" id="SM01340">
    <property type="entry name" value="DNA_mis_repair"/>
    <property type="match status" value="1"/>
</dbReference>
<dbReference type="InterPro" id="IPR036890">
    <property type="entry name" value="HATPase_C_sf"/>
</dbReference>
<dbReference type="HAMAP" id="MF_00149">
    <property type="entry name" value="DNA_mis_repair"/>
    <property type="match status" value="1"/>
</dbReference>
<comment type="function">
    <text evidence="5">This protein is involved in the repair of mismatches in DNA. It is required for dam-dependent methyl-directed DNA mismatch repair. May act as a 'molecular matchmaker', a protein that promotes the formation of a stable complex between two or more DNA-binding proteins in an ATP-dependent manner without itself being part of a final effector complex.</text>
</comment>
<dbReference type="SMART" id="SM00853">
    <property type="entry name" value="MutL_C"/>
    <property type="match status" value="1"/>
</dbReference>
<gene>
    <name evidence="5 8" type="primary">mutL</name>
    <name evidence="8" type="ORF">ACFOOI_09765</name>
</gene>
<comment type="caution">
    <text evidence="8">The sequence shown here is derived from an EMBL/GenBank/DDBJ whole genome shotgun (WGS) entry which is preliminary data.</text>
</comment>
<dbReference type="Gene3D" id="3.30.1540.20">
    <property type="entry name" value="MutL, C-terminal domain, dimerisation subdomain"/>
    <property type="match status" value="1"/>
</dbReference>
<dbReference type="Pfam" id="PF01119">
    <property type="entry name" value="DNA_mis_repair"/>
    <property type="match status" value="1"/>
</dbReference>
<dbReference type="InterPro" id="IPR014721">
    <property type="entry name" value="Ribsml_uS5_D2-typ_fold_subgr"/>
</dbReference>
<protein>
    <recommendedName>
        <fullName evidence="2 5">DNA mismatch repair protein MutL</fullName>
    </recommendedName>
</protein>
<organism evidence="8 9">
    <name type="scientific">Lacihabitans lacunae</name>
    <dbReference type="NCBI Taxonomy" id="1028214"/>
    <lineage>
        <taxon>Bacteria</taxon>
        <taxon>Pseudomonadati</taxon>
        <taxon>Bacteroidota</taxon>
        <taxon>Cytophagia</taxon>
        <taxon>Cytophagales</taxon>
        <taxon>Leadbetterellaceae</taxon>
        <taxon>Lacihabitans</taxon>
    </lineage>
</organism>
<keyword evidence="8" id="KW-0255">Endonuclease</keyword>
<dbReference type="Gene3D" id="3.30.565.10">
    <property type="entry name" value="Histidine kinase-like ATPase, C-terminal domain"/>
    <property type="match status" value="1"/>
</dbReference>
<evidence type="ECO:0000256" key="3">
    <source>
        <dbReference type="ARBA" id="ARBA00022763"/>
    </source>
</evidence>
<evidence type="ECO:0000256" key="1">
    <source>
        <dbReference type="ARBA" id="ARBA00006082"/>
    </source>
</evidence>
<dbReference type="EMBL" id="JBHRYQ010000001">
    <property type="protein sequence ID" value="MFC3810939.1"/>
    <property type="molecule type" value="Genomic_DNA"/>
</dbReference>
<feature type="domain" description="MutL C-terminal dimerisation" evidence="6">
    <location>
        <begin position="433"/>
        <end position="572"/>
    </location>
</feature>
<proteinExistence type="inferred from homology"/>
<reference evidence="9" key="1">
    <citation type="journal article" date="2019" name="Int. J. Syst. Evol. Microbiol.">
        <title>The Global Catalogue of Microorganisms (GCM) 10K type strain sequencing project: providing services to taxonomists for standard genome sequencing and annotation.</title>
        <authorList>
            <consortium name="The Broad Institute Genomics Platform"/>
            <consortium name="The Broad Institute Genome Sequencing Center for Infectious Disease"/>
            <person name="Wu L."/>
            <person name="Ma J."/>
        </authorList>
    </citation>
    <scope>NUCLEOTIDE SEQUENCE [LARGE SCALE GENOMIC DNA]</scope>
    <source>
        <strain evidence="9">CECT 7956</strain>
    </source>
</reference>
<dbReference type="InterPro" id="IPR014790">
    <property type="entry name" value="MutL_C"/>
</dbReference>
<name>A0ABV7YU94_9BACT</name>
<dbReference type="PANTHER" id="PTHR10073:SF12">
    <property type="entry name" value="DNA MISMATCH REPAIR PROTEIN MLH1"/>
    <property type="match status" value="1"/>
</dbReference>
<dbReference type="Gene3D" id="3.30.1370.100">
    <property type="entry name" value="MutL, C-terminal domain, regulatory subdomain"/>
    <property type="match status" value="1"/>
</dbReference>
<dbReference type="PROSITE" id="PS00058">
    <property type="entry name" value="DNA_MISMATCH_REPAIR_1"/>
    <property type="match status" value="1"/>
</dbReference>
<dbReference type="InterPro" id="IPR037198">
    <property type="entry name" value="MutL_C_sf"/>
</dbReference>
<dbReference type="SUPFAM" id="SSF118116">
    <property type="entry name" value="DNA mismatch repair protein MutL"/>
    <property type="match status" value="1"/>
</dbReference>
<keyword evidence="3 5" id="KW-0227">DNA damage</keyword>
<evidence type="ECO:0000259" key="6">
    <source>
        <dbReference type="SMART" id="SM00853"/>
    </source>
</evidence>
<dbReference type="InterPro" id="IPR042121">
    <property type="entry name" value="MutL_C_regsub"/>
</dbReference>
<evidence type="ECO:0000313" key="8">
    <source>
        <dbReference type="EMBL" id="MFC3810939.1"/>
    </source>
</evidence>
<dbReference type="GO" id="GO:0004519">
    <property type="term" value="F:endonuclease activity"/>
    <property type="evidence" value="ECO:0007669"/>
    <property type="project" value="UniProtKB-KW"/>
</dbReference>
<keyword evidence="8" id="KW-0378">Hydrolase</keyword>
<dbReference type="SUPFAM" id="SSF55874">
    <property type="entry name" value="ATPase domain of HSP90 chaperone/DNA topoisomerase II/histidine kinase"/>
    <property type="match status" value="1"/>
</dbReference>
<keyword evidence="8" id="KW-0540">Nuclease</keyword>
<dbReference type="PANTHER" id="PTHR10073">
    <property type="entry name" value="DNA MISMATCH REPAIR PROTEIN MLH, PMS, MUTL"/>
    <property type="match status" value="1"/>
</dbReference>
<feature type="domain" description="DNA mismatch repair protein S5" evidence="7">
    <location>
        <begin position="208"/>
        <end position="326"/>
    </location>
</feature>
<evidence type="ECO:0000256" key="5">
    <source>
        <dbReference type="HAMAP-Rule" id="MF_00149"/>
    </source>
</evidence>
<keyword evidence="9" id="KW-1185">Reference proteome</keyword>
<dbReference type="InterPro" id="IPR014762">
    <property type="entry name" value="DNA_mismatch_repair_CS"/>
</dbReference>
<evidence type="ECO:0000256" key="2">
    <source>
        <dbReference type="ARBA" id="ARBA00021975"/>
    </source>
</evidence>
<dbReference type="CDD" id="cd00782">
    <property type="entry name" value="MutL_Trans"/>
    <property type="match status" value="1"/>
</dbReference>
<evidence type="ECO:0000259" key="7">
    <source>
        <dbReference type="SMART" id="SM01340"/>
    </source>
</evidence>
<dbReference type="Pfam" id="PF13589">
    <property type="entry name" value="HATPase_c_3"/>
    <property type="match status" value="1"/>
</dbReference>
<dbReference type="Gene3D" id="3.30.230.10">
    <property type="match status" value="1"/>
</dbReference>
<dbReference type="InterPro" id="IPR020667">
    <property type="entry name" value="DNA_mismatch_repair_MutL"/>
</dbReference>
<dbReference type="InterPro" id="IPR002099">
    <property type="entry name" value="MutL/Mlh/PMS"/>
</dbReference>
<dbReference type="InterPro" id="IPR038973">
    <property type="entry name" value="MutL/Mlh/Pms-like"/>
</dbReference>
<dbReference type="RefSeq" id="WP_379837491.1">
    <property type="nucleotide sequence ID" value="NZ_JBHRYQ010000001.1"/>
</dbReference>
<evidence type="ECO:0000313" key="9">
    <source>
        <dbReference type="Proteomes" id="UP001595616"/>
    </source>
</evidence>
<keyword evidence="4 5" id="KW-0234">DNA repair</keyword>
<dbReference type="Pfam" id="PF08676">
    <property type="entry name" value="MutL_C"/>
    <property type="match status" value="1"/>
</dbReference>
<sequence>MDIIQLLSDSIANQIAAGEVVQRPASVVKELMENAIDAHAKHIQLIIKEAGKTLIQVIDDGSGMSNTDARMCFERHATSKIRESGDLFAIKTMGFRGEALASIAAVAQVELKTKCAEDELATSIRIEGSEFKSQDFVQGPTGTNFIVKNLFFNVPARRNFLKSNPVEMKHIIEEFQRVALAHPEIKFSLYHNDIEIYNLPESKLSKRIIDTLDKNYRDQLATCQEDTPLIKISGYVGKPQLAAKRRGDQYFFVNHRFIKSSYLNHAVTSAFEATIAQGTHPFYVIFMEIDPSHIDINIHPTKTEIKFDDEKAIYAILRSAVKQAIGVYNLTPTIDFESDINFGNITPPPALKSTKFDFNTSSSISNFESRPKFEKDPLQTDNRDNWQKVFEGLPNRRDHETEDSENQQVIFGSKANKLAETSRLPIDGKEINAIQIHQRYILTQVKSGIMLIDQLYAHERIFYEKYLKEINTQPGVSQQLLFPKTVTLSPIDYEVSFEIIDMIRMIGFNVEEFGQNTYLINGVPIEYMDEDEAVAFKGIIEQYRINENQKDTKEALSKTLAKRAANKSQKTLNKEEISNLINKLFETSMPSINPEGKSTMKILDLSQIGALISN</sequence>